<feature type="domain" description="C2H2-type" evidence="12">
    <location>
        <begin position="535"/>
        <end position="563"/>
    </location>
</feature>
<evidence type="ECO:0000256" key="5">
    <source>
        <dbReference type="ARBA" id="ARBA00022771"/>
    </source>
</evidence>
<dbReference type="GO" id="GO:0003677">
    <property type="term" value="F:DNA binding"/>
    <property type="evidence" value="ECO:0007669"/>
    <property type="project" value="UniProtKB-KW"/>
</dbReference>
<dbReference type="FunFam" id="3.30.160.60:FF:000097">
    <property type="entry name" value="Zinc finger protein"/>
    <property type="match status" value="1"/>
</dbReference>
<evidence type="ECO:0000256" key="9">
    <source>
        <dbReference type="ARBA" id="ARBA00023163"/>
    </source>
</evidence>
<dbReference type="FunFam" id="3.30.160.60:FF:000478">
    <property type="entry name" value="Zinc finger protein 133"/>
    <property type="match status" value="1"/>
</dbReference>
<sequence length="563" mass="63995">MDITICEFCKSYVTNFEVHNCFNLGNKPHRSYASIPQHSSANFAQNSDSRAPQPMDYEARWSSADHLHSSMQQSVLHSIHQRTGYEENAAAEMFYRHGISNQNPYNPEISDFMFPGMHHIQENESNSTHLQLPSEVGEIFMPRNSQNYEPLIPEYPANIPMFVSERTILTGSQQTFGQRNAQMNQLSQHPKAFSPMECNGMSSTNKLLPNFSSAYQTFDESDHTLTNRVSQYSEKSLEMPILSIQNPNNPMIQTSGINSIQPTQQLSSFASLSCDFPLDRPSFYMDTRCSNKQESTLNRTETENPKYSAGHFSLPCISQKSVTSQEYHINNPGAVKIEKGKNYPKNKQLTDFSYAIAENISYTSNAKQIHQRNFGGEIKNNNIQSHTWEHLNFVTGPCENKNACTSCVGNLAREVGVNCKKNLEDESFGRKACTLKKKMDVPHKTKKTSYKCSKCPMRSRRKVYLDSHECCHNIEKTYVCSFCDKAFTQSGNLGVHIRTHTGEKPYSCTNCSKSFAKSSDLKRHIRSIHRHEKPYSCNQCGKCFADSGNLSRHVRRIHTGERP</sequence>
<keyword evidence="9" id="KW-0804">Transcription</keyword>
<evidence type="ECO:0000256" key="4">
    <source>
        <dbReference type="ARBA" id="ARBA00022737"/>
    </source>
</evidence>
<dbReference type="SMART" id="SM00355">
    <property type="entry name" value="ZnF_C2H2"/>
    <property type="match status" value="4"/>
</dbReference>
<evidence type="ECO:0000256" key="3">
    <source>
        <dbReference type="ARBA" id="ARBA00022723"/>
    </source>
</evidence>
<dbReference type="GO" id="GO:0008270">
    <property type="term" value="F:zinc ion binding"/>
    <property type="evidence" value="ECO:0007669"/>
    <property type="project" value="UniProtKB-KW"/>
</dbReference>
<feature type="domain" description="C2H2-type" evidence="12">
    <location>
        <begin position="506"/>
        <end position="534"/>
    </location>
</feature>
<dbReference type="Proteomes" id="UP001054837">
    <property type="component" value="Unassembled WGS sequence"/>
</dbReference>
<dbReference type="Gene3D" id="3.30.160.60">
    <property type="entry name" value="Classic Zinc Finger"/>
    <property type="match status" value="3"/>
</dbReference>
<keyword evidence="8" id="KW-0238">DNA-binding</keyword>
<dbReference type="InterPro" id="IPR013087">
    <property type="entry name" value="Znf_C2H2_type"/>
</dbReference>
<dbReference type="AlphaFoldDB" id="A0AAV4QX65"/>
<keyword evidence="10" id="KW-0539">Nucleus</keyword>
<evidence type="ECO:0000256" key="10">
    <source>
        <dbReference type="ARBA" id="ARBA00023242"/>
    </source>
</evidence>
<keyword evidence="5 11" id="KW-0863">Zinc-finger</keyword>
<keyword evidence="6" id="KW-0862">Zinc</keyword>
<evidence type="ECO:0000259" key="12">
    <source>
        <dbReference type="PROSITE" id="PS50157"/>
    </source>
</evidence>
<dbReference type="SUPFAM" id="SSF57667">
    <property type="entry name" value="beta-beta-alpha zinc fingers"/>
    <property type="match status" value="2"/>
</dbReference>
<comment type="function">
    <text evidence="1">May be involved in transcriptional regulation.</text>
</comment>
<dbReference type="PANTHER" id="PTHR24394:SF48">
    <property type="entry name" value="ZINC FINGER PROTEIN 771"/>
    <property type="match status" value="1"/>
</dbReference>
<feature type="domain" description="C2H2-type" evidence="12">
    <location>
        <begin position="478"/>
        <end position="505"/>
    </location>
</feature>
<keyword evidence="4" id="KW-0677">Repeat</keyword>
<proteinExistence type="predicted"/>
<dbReference type="PANTHER" id="PTHR24394">
    <property type="entry name" value="ZINC FINGER PROTEIN"/>
    <property type="match status" value="1"/>
</dbReference>
<dbReference type="InterPro" id="IPR036236">
    <property type="entry name" value="Znf_C2H2_sf"/>
</dbReference>
<keyword evidence="14" id="KW-1185">Reference proteome</keyword>
<comment type="subcellular location">
    <subcellularLocation>
        <location evidence="2">Nucleus</location>
    </subcellularLocation>
</comment>
<evidence type="ECO:0000256" key="1">
    <source>
        <dbReference type="ARBA" id="ARBA00003767"/>
    </source>
</evidence>
<dbReference type="PROSITE" id="PS00028">
    <property type="entry name" value="ZINC_FINGER_C2H2_1"/>
    <property type="match status" value="3"/>
</dbReference>
<organism evidence="13 14">
    <name type="scientific">Caerostris darwini</name>
    <dbReference type="NCBI Taxonomy" id="1538125"/>
    <lineage>
        <taxon>Eukaryota</taxon>
        <taxon>Metazoa</taxon>
        <taxon>Ecdysozoa</taxon>
        <taxon>Arthropoda</taxon>
        <taxon>Chelicerata</taxon>
        <taxon>Arachnida</taxon>
        <taxon>Araneae</taxon>
        <taxon>Araneomorphae</taxon>
        <taxon>Entelegynae</taxon>
        <taxon>Araneoidea</taxon>
        <taxon>Araneidae</taxon>
        <taxon>Caerostris</taxon>
    </lineage>
</organism>
<feature type="domain" description="C2H2-type" evidence="12">
    <location>
        <begin position="450"/>
        <end position="477"/>
    </location>
</feature>
<accession>A0AAV4QX65</accession>
<keyword evidence="3" id="KW-0479">Metal-binding</keyword>
<gene>
    <name evidence="13" type="ORF">CDAR_193231</name>
</gene>
<protein>
    <recommendedName>
        <fullName evidence="12">C2H2-type domain-containing protein</fullName>
    </recommendedName>
</protein>
<dbReference type="PROSITE" id="PS50157">
    <property type="entry name" value="ZINC_FINGER_C2H2_2"/>
    <property type="match status" value="4"/>
</dbReference>
<evidence type="ECO:0000256" key="2">
    <source>
        <dbReference type="ARBA" id="ARBA00004123"/>
    </source>
</evidence>
<dbReference type="EMBL" id="BPLQ01005244">
    <property type="protein sequence ID" value="GIY13456.1"/>
    <property type="molecule type" value="Genomic_DNA"/>
</dbReference>
<evidence type="ECO:0000256" key="6">
    <source>
        <dbReference type="ARBA" id="ARBA00022833"/>
    </source>
</evidence>
<dbReference type="Pfam" id="PF00096">
    <property type="entry name" value="zf-C2H2"/>
    <property type="match status" value="3"/>
</dbReference>
<evidence type="ECO:0000256" key="8">
    <source>
        <dbReference type="ARBA" id="ARBA00023125"/>
    </source>
</evidence>
<evidence type="ECO:0000313" key="14">
    <source>
        <dbReference type="Proteomes" id="UP001054837"/>
    </source>
</evidence>
<dbReference type="GO" id="GO:0005634">
    <property type="term" value="C:nucleus"/>
    <property type="evidence" value="ECO:0007669"/>
    <property type="project" value="UniProtKB-SubCell"/>
</dbReference>
<evidence type="ECO:0000313" key="13">
    <source>
        <dbReference type="EMBL" id="GIY13456.1"/>
    </source>
</evidence>
<keyword evidence="7" id="KW-0805">Transcription regulation</keyword>
<dbReference type="FunFam" id="3.30.160.60:FF:000873">
    <property type="entry name" value="Zinc finger protein 841"/>
    <property type="match status" value="1"/>
</dbReference>
<name>A0AAV4QX65_9ARAC</name>
<evidence type="ECO:0000256" key="7">
    <source>
        <dbReference type="ARBA" id="ARBA00023015"/>
    </source>
</evidence>
<dbReference type="GO" id="GO:0000981">
    <property type="term" value="F:DNA-binding transcription factor activity, RNA polymerase II-specific"/>
    <property type="evidence" value="ECO:0007669"/>
    <property type="project" value="TreeGrafter"/>
</dbReference>
<reference evidence="13 14" key="1">
    <citation type="submission" date="2021-06" db="EMBL/GenBank/DDBJ databases">
        <title>Caerostris darwini draft genome.</title>
        <authorList>
            <person name="Kono N."/>
            <person name="Arakawa K."/>
        </authorList>
    </citation>
    <scope>NUCLEOTIDE SEQUENCE [LARGE SCALE GENOMIC DNA]</scope>
</reference>
<comment type="caution">
    <text evidence="13">The sequence shown here is derived from an EMBL/GenBank/DDBJ whole genome shotgun (WGS) entry which is preliminary data.</text>
</comment>
<evidence type="ECO:0000256" key="11">
    <source>
        <dbReference type="PROSITE-ProRule" id="PRU00042"/>
    </source>
</evidence>